<dbReference type="Pfam" id="PF04390">
    <property type="entry name" value="LptE"/>
    <property type="match status" value="1"/>
</dbReference>
<dbReference type="AlphaFoldDB" id="A0A940DT07"/>
<dbReference type="GO" id="GO:0019867">
    <property type="term" value="C:outer membrane"/>
    <property type="evidence" value="ECO:0007669"/>
    <property type="project" value="InterPro"/>
</dbReference>
<comment type="caution">
    <text evidence="1">The sequence shown here is derived from an EMBL/GenBank/DDBJ whole genome shotgun (WGS) entry which is preliminary data.</text>
</comment>
<sequence>MLKRIARIVLPLICAVACQSCGIYSFSGTSIQADIKTFTIEYMQYKALRVNPSLSNDLTEALTDQFRRFTRLEQVDMDGDLVIAGEITGYDVKAMAITANETAAQNRLTVTVKIYFTNNKYPDEDFDEGKSFSAYADFDATQLLDSVESTLCEEIIDKLVEDIFNATVANW</sequence>
<reference evidence="1" key="2">
    <citation type="journal article" date="2021" name="PeerJ">
        <title>Extensive microbial diversity within the chicken gut microbiome revealed by metagenomics and culture.</title>
        <authorList>
            <person name="Gilroy R."/>
            <person name="Ravi A."/>
            <person name="Getino M."/>
            <person name="Pursley I."/>
            <person name="Horton D.L."/>
            <person name="Alikhan N.F."/>
            <person name="Baker D."/>
            <person name="Gharbi K."/>
            <person name="Hall N."/>
            <person name="Watson M."/>
            <person name="Adriaenssens E.M."/>
            <person name="Foster-Nyarko E."/>
            <person name="Jarju S."/>
            <person name="Secka A."/>
            <person name="Antonio M."/>
            <person name="Oren A."/>
            <person name="Chaudhuri R.R."/>
            <person name="La Ragione R."/>
            <person name="Hildebrand F."/>
            <person name="Pallen M.J."/>
        </authorList>
    </citation>
    <scope>NUCLEOTIDE SEQUENCE</scope>
    <source>
        <strain evidence="1">G3-8215</strain>
    </source>
</reference>
<dbReference type="GO" id="GO:0043165">
    <property type="term" value="P:Gram-negative-bacterium-type cell outer membrane assembly"/>
    <property type="evidence" value="ECO:0007669"/>
    <property type="project" value="InterPro"/>
</dbReference>
<dbReference type="EMBL" id="JADILV010000047">
    <property type="protein sequence ID" value="MBO8483859.1"/>
    <property type="molecule type" value="Genomic_DNA"/>
</dbReference>
<dbReference type="InterPro" id="IPR007485">
    <property type="entry name" value="LPS_assembly_LptE"/>
</dbReference>
<proteinExistence type="predicted"/>
<dbReference type="Proteomes" id="UP000725002">
    <property type="component" value="Unassembled WGS sequence"/>
</dbReference>
<gene>
    <name evidence="1" type="ORF">IAB75_07080</name>
</gene>
<accession>A0A940DT07</accession>
<name>A0A940DT07_9BACT</name>
<evidence type="ECO:0000313" key="1">
    <source>
        <dbReference type="EMBL" id="MBO8483859.1"/>
    </source>
</evidence>
<protein>
    <submittedName>
        <fullName evidence="1">LptE family protein</fullName>
    </submittedName>
</protein>
<evidence type="ECO:0000313" key="2">
    <source>
        <dbReference type="Proteomes" id="UP000725002"/>
    </source>
</evidence>
<organism evidence="1 2">
    <name type="scientific">Candidatus Cryptobacteroides avicola</name>
    <dbReference type="NCBI Taxonomy" id="2840757"/>
    <lineage>
        <taxon>Bacteria</taxon>
        <taxon>Pseudomonadati</taxon>
        <taxon>Bacteroidota</taxon>
        <taxon>Bacteroidia</taxon>
        <taxon>Bacteroidales</taxon>
        <taxon>Candidatus Cryptobacteroides</taxon>
    </lineage>
</organism>
<reference evidence="1" key="1">
    <citation type="submission" date="2020-10" db="EMBL/GenBank/DDBJ databases">
        <authorList>
            <person name="Gilroy R."/>
        </authorList>
    </citation>
    <scope>NUCLEOTIDE SEQUENCE</scope>
    <source>
        <strain evidence="1">G3-8215</strain>
    </source>
</reference>